<dbReference type="Proteomes" id="UP000464954">
    <property type="component" value="Chromosome"/>
</dbReference>
<evidence type="ECO:0000313" key="1">
    <source>
        <dbReference type="EMBL" id="QHI69137.1"/>
    </source>
</evidence>
<evidence type="ECO:0000313" key="2">
    <source>
        <dbReference type="Proteomes" id="UP000464954"/>
    </source>
</evidence>
<proteinExistence type="predicted"/>
<protein>
    <submittedName>
        <fullName evidence="1">Uncharacterized protein</fullName>
    </submittedName>
</protein>
<organism evidence="1 2">
    <name type="scientific">Tichowtungia aerotolerans</name>
    <dbReference type="NCBI Taxonomy" id="2697043"/>
    <lineage>
        <taxon>Bacteria</taxon>
        <taxon>Pseudomonadati</taxon>
        <taxon>Kiritimatiellota</taxon>
        <taxon>Tichowtungiia</taxon>
        <taxon>Tichowtungiales</taxon>
        <taxon>Tichowtungiaceae</taxon>
        <taxon>Tichowtungia</taxon>
    </lineage>
</organism>
<name>A0A6P1M5K7_9BACT</name>
<dbReference type="RefSeq" id="WP_160628163.1">
    <property type="nucleotide sequence ID" value="NZ_CP047593.1"/>
</dbReference>
<sequence>MSKLITKDEWVALFRDTGLTDEMMQTWHRLFEHRHPEEHGKFLRLLGLPETEIDAIRQSSR</sequence>
<dbReference type="KEGG" id="taer:GT409_06635"/>
<dbReference type="EMBL" id="CP047593">
    <property type="protein sequence ID" value="QHI69137.1"/>
    <property type="molecule type" value="Genomic_DNA"/>
</dbReference>
<dbReference type="AlphaFoldDB" id="A0A6P1M5K7"/>
<keyword evidence="2" id="KW-1185">Reference proteome</keyword>
<accession>A0A6P1M5K7</accession>
<reference evidence="1 2" key="1">
    <citation type="submission" date="2020-01" db="EMBL/GenBank/DDBJ databases">
        <title>Ponticoccus aerotolerans gen. nov., sp. nov., an anaerobic bacterium and proposal of Ponticoccusceae fam. nov., Ponticoccusles ord. nov. and Ponticoccuse classis nov. in the phylum Kiritimatiellaeota.</title>
        <authorList>
            <person name="Zhou L.Y."/>
            <person name="Du Z.J."/>
        </authorList>
    </citation>
    <scope>NUCLEOTIDE SEQUENCE [LARGE SCALE GENOMIC DNA]</scope>
    <source>
        <strain evidence="1 2">S-5007</strain>
    </source>
</reference>
<gene>
    <name evidence="1" type="ORF">GT409_06635</name>
</gene>